<dbReference type="OrthoDB" id="194443at2759"/>
<organism evidence="1 2">
    <name type="scientific">Cudoniella acicularis</name>
    <dbReference type="NCBI Taxonomy" id="354080"/>
    <lineage>
        <taxon>Eukaryota</taxon>
        <taxon>Fungi</taxon>
        <taxon>Dikarya</taxon>
        <taxon>Ascomycota</taxon>
        <taxon>Pezizomycotina</taxon>
        <taxon>Leotiomycetes</taxon>
        <taxon>Helotiales</taxon>
        <taxon>Tricladiaceae</taxon>
        <taxon>Cudoniella</taxon>
    </lineage>
</organism>
<reference evidence="1 2" key="1">
    <citation type="submission" date="2020-03" db="EMBL/GenBank/DDBJ databases">
        <title>Draft Genome Sequence of Cudoniella acicularis.</title>
        <authorList>
            <person name="Buettner E."/>
            <person name="Kellner H."/>
        </authorList>
    </citation>
    <scope>NUCLEOTIDE SEQUENCE [LARGE SCALE GENOMIC DNA]</scope>
    <source>
        <strain evidence="1 2">DSM 108380</strain>
    </source>
</reference>
<keyword evidence="2" id="KW-1185">Reference proteome</keyword>
<evidence type="ECO:0000313" key="2">
    <source>
        <dbReference type="Proteomes" id="UP000566819"/>
    </source>
</evidence>
<evidence type="ECO:0000313" key="1">
    <source>
        <dbReference type="EMBL" id="KAF4614415.1"/>
    </source>
</evidence>
<gene>
    <name evidence="1" type="ORF">G7Y89_g15323</name>
</gene>
<sequence length="157" mass="17660">MNEISLMSTTNPQEKVSKAQESLAQWTKSLVQLWILGEKLVIPKLQNLATDKLVLVCSSSKFPTLMSSIDIIYKNTADGSPLRRLAVDSCAWMMQSDVFKKLKNIFTKDFLIDLTMTFSRATSPLEKECQRRKIKDTDFHISKDAPDVNPSSGATKT</sequence>
<comment type="caution">
    <text evidence="1">The sequence shown here is derived from an EMBL/GenBank/DDBJ whole genome shotgun (WGS) entry which is preliminary data.</text>
</comment>
<name>A0A8H4VND4_9HELO</name>
<dbReference type="EMBL" id="JAAMPI010002331">
    <property type="protein sequence ID" value="KAF4614415.1"/>
    <property type="molecule type" value="Genomic_DNA"/>
</dbReference>
<proteinExistence type="predicted"/>
<dbReference type="Proteomes" id="UP000566819">
    <property type="component" value="Unassembled WGS sequence"/>
</dbReference>
<dbReference type="AlphaFoldDB" id="A0A8H4VND4"/>
<protein>
    <submittedName>
        <fullName evidence="1">Uncharacterized protein</fullName>
    </submittedName>
</protein>
<accession>A0A8H4VND4</accession>